<evidence type="ECO:0000256" key="6">
    <source>
        <dbReference type="ARBA" id="ARBA00022605"/>
    </source>
</evidence>
<comment type="catalytic activity">
    <reaction evidence="1">
        <text>7-phospho-2-dehydro-3-deoxy-D-arabino-heptonate = 3-dehydroquinate + phosphate</text>
        <dbReference type="Rhea" id="RHEA:21968"/>
        <dbReference type="ChEBI" id="CHEBI:32364"/>
        <dbReference type="ChEBI" id="CHEBI:43474"/>
        <dbReference type="ChEBI" id="CHEBI:58394"/>
        <dbReference type="EC" id="4.2.3.4"/>
    </reaction>
</comment>
<dbReference type="SUPFAM" id="SSF56796">
    <property type="entry name" value="Dehydroquinate synthase-like"/>
    <property type="match status" value="1"/>
</dbReference>
<feature type="domain" description="3-dehydroquinate synthase N-terminal" evidence="11">
    <location>
        <begin position="150"/>
        <end position="261"/>
    </location>
</feature>
<evidence type="ECO:0000256" key="1">
    <source>
        <dbReference type="ARBA" id="ARBA00001393"/>
    </source>
</evidence>
<dbReference type="OMA" id="RPLNFGH"/>
<comment type="similarity">
    <text evidence="4">Belongs to the sugar phosphate cyclases superfamily. Dehydroquinate synthase family.</text>
</comment>
<dbReference type="PANTHER" id="PTHR43622:SF7">
    <property type="entry name" value="3-DEHYDROQUINATE SYNTHASE, CHLOROPLASTIC"/>
    <property type="match status" value="1"/>
</dbReference>
<dbReference type="Proteomes" id="UP000324585">
    <property type="component" value="Unassembled WGS sequence"/>
</dbReference>
<dbReference type="NCBIfam" id="TIGR01357">
    <property type="entry name" value="aroB"/>
    <property type="match status" value="1"/>
</dbReference>
<dbReference type="Gene3D" id="3.40.50.1970">
    <property type="match status" value="1"/>
</dbReference>
<evidence type="ECO:0000259" key="12">
    <source>
        <dbReference type="Pfam" id="PF24621"/>
    </source>
</evidence>
<dbReference type="GO" id="GO:0046872">
    <property type="term" value="F:metal ion binding"/>
    <property type="evidence" value="ECO:0007669"/>
    <property type="project" value="UniProtKB-KW"/>
</dbReference>
<keyword evidence="10" id="KW-0456">Lyase</keyword>
<evidence type="ECO:0000256" key="10">
    <source>
        <dbReference type="ARBA" id="ARBA00023239"/>
    </source>
</evidence>
<evidence type="ECO:0000256" key="4">
    <source>
        <dbReference type="ARBA" id="ARBA00005412"/>
    </source>
</evidence>
<evidence type="ECO:0000256" key="8">
    <source>
        <dbReference type="ARBA" id="ARBA00023027"/>
    </source>
</evidence>
<reference evidence="14" key="1">
    <citation type="journal article" date="2019" name="Nat. Commun.">
        <title>Expansion of phycobilisome linker gene families in mesophilic red algae.</title>
        <authorList>
            <person name="Lee J."/>
            <person name="Kim D."/>
            <person name="Bhattacharya D."/>
            <person name="Yoon H.S."/>
        </authorList>
    </citation>
    <scope>NUCLEOTIDE SEQUENCE [LARGE SCALE GENOMIC DNA]</scope>
    <source>
        <strain evidence="14">CCMP 1328</strain>
    </source>
</reference>
<dbReference type="AlphaFoldDB" id="A0A5J4Z459"/>
<evidence type="ECO:0000259" key="11">
    <source>
        <dbReference type="Pfam" id="PF01761"/>
    </source>
</evidence>
<dbReference type="GO" id="GO:0003856">
    <property type="term" value="F:3-dehydroquinate synthase activity"/>
    <property type="evidence" value="ECO:0007669"/>
    <property type="project" value="UniProtKB-EC"/>
</dbReference>
<feature type="domain" description="3-dehydroquinate synthase C-terminal" evidence="12">
    <location>
        <begin position="263"/>
        <end position="407"/>
    </location>
</feature>
<dbReference type="EMBL" id="VRMN01000001">
    <property type="protein sequence ID" value="KAA8498105.1"/>
    <property type="molecule type" value="Genomic_DNA"/>
</dbReference>
<keyword evidence="8" id="KW-0520">NAD</keyword>
<dbReference type="InterPro" id="IPR050071">
    <property type="entry name" value="Dehydroquinate_synthase"/>
</dbReference>
<accession>A0A5J4Z459</accession>
<dbReference type="InterPro" id="IPR056179">
    <property type="entry name" value="DHQS_C"/>
</dbReference>
<dbReference type="CDD" id="cd08195">
    <property type="entry name" value="DHQS"/>
    <property type="match status" value="1"/>
</dbReference>
<dbReference type="FunFam" id="3.40.50.1970:FF:000001">
    <property type="entry name" value="3-dehydroquinate synthase"/>
    <property type="match status" value="1"/>
</dbReference>
<sequence length="478" mass="50353">MTMAFASAFSAAAVDTARRPVGLCGGRGSDALASKAWPSSLGAVAAGARSSHALVRAAGRHHAARAWKMAVDTGAVQTAGSEREELTVQAASRTYPIVFGENVLSDVTLLGSLCRGHKALIVTNDKVGPLYMARVRDALERAGKQVFVEVLPDGEQYKSVASLGRVWDACMSAQLDRKSTLFALGGGVVGDIAGFAAATFVRGIDFVQLPTTLLAVVDSAVGGKTAVNHPAGKNMIGAFYQPTAVLVDALALRTLDNRQYAAGVAEIVKYGLIADAAFFEYLEANMDALMSRDPSVLRHAMRVSCQCKAGVVAADEREGGVRAILNLGHTFGHAIEAHEGYGSWLHGEAVAAGMVMAAEMSCRLGWLPREVVSRTEALLARVSLPIVPPPTMAIESFMRYMSVDKKVEAGVLKLILLDALGSAKVTADFDKEVLYDTIMLYQQRFKANPGKYMDQSVAAAGSSTSSGTTGNPAAQAAR</sequence>
<dbReference type="Pfam" id="PF24621">
    <property type="entry name" value="DHQS_C"/>
    <property type="match status" value="1"/>
</dbReference>
<evidence type="ECO:0000256" key="3">
    <source>
        <dbReference type="ARBA" id="ARBA00004661"/>
    </source>
</evidence>
<dbReference type="GO" id="GO:0009073">
    <property type="term" value="P:aromatic amino acid family biosynthetic process"/>
    <property type="evidence" value="ECO:0007669"/>
    <property type="project" value="UniProtKB-KW"/>
</dbReference>
<dbReference type="InterPro" id="IPR016037">
    <property type="entry name" value="DHQ_synth_AroB"/>
</dbReference>
<dbReference type="GO" id="GO:0005737">
    <property type="term" value="C:cytoplasm"/>
    <property type="evidence" value="ECO:0007669"/>
    <property type="project" value="InterPro"/>
</dbReference>
<evidence type="ECO:0000313" key="13">
    <source>
        <dbReference type="EMBL" id="KAA8498105.1"/>
    </source>
</evidence>
<dbReference type="OrthoDB" id="197068at2759"/>
<keyword evidence="6" id="KW-0028">Amino-acid biosynthesis</keyword>
<keyword evidence="14" id="KW-1185">Reference proteome</keyword>
<proteinExistence type="inferred from homology"/>
<keyword evidence="7" id="KW-0479">Metal-binding</keyword>
<gene>
    <name evidence="13" type="ORF">FVE85_5690</name>
</gene>
<evidence type="ECO:0000256" key="2">
    <source>
        <dbReference type="ARBA" id="ARBA00001911"/>
    </source>
</evidence>
<comment type="caution">
    <text evidence="13">The sequence shown here is derived from an EMBL/GenBank/DDBJ whole genome shotgun (WGS) entry which is preliminary data.</text>
</comment>
<dbReference type="EC" id="4.2.3.4" evidence="5"/>
<dbReference type="HAMAP" id="MF_00110">
    <property type="entry name" value="DHQ_synthase"/>
    <property type="match status" value="1"/>
</dbReference>
<evidence type="ECO:0000256" key="7">
    <source>
        <dbReference type="ARBA" id="ARBA00022723"/>
    </source>
</evidence>
<dbReference type="Gene3D" id="1.20.1090.10">
    <property type="entry name" value="Dehydroquinate synthase-like - alpha domain"/>
    <property type="match status" value="1"/>
</dbReference>
<protein>
    <recommendedName>
        <fullName evidence="5">3-dehydroquinate synthase</fullName>
        <ecNumber evidence="5">4.2.3.4</ecNumber>
    </recommendedName>
</protein>
<comment type="pathway">
    <text evidence="3">Metabolic intermediate biosynthesis; chorismate biosynthesis; chorismate from D-erythrose 4-phosphate and phosphoenolpyruvate: step 2/7.</text>
</comment>
<keyword evidence="9" id="KW-0057">Aromatic amino acid biosynthesis</keyword>
<evidence type="ECO:0000256" key="9">
    <source>
        <dbReference type="ARBA" id="ARBA00023141"/>
    </source>
</evidence>
<dbReference type="GO" id="GO:0008652">
    <property type="term" value="P:amino acid biosynthetic process"/>
    <property type="evidence" value="ECO:0007669"/>
    <property type="project" value="UniProtKB-KW"/>
</dbReference>
<dbReference type="PANTHER" id="PTHR43622">
    <property type="entry name" value="3-DEHYDROQUINATE SYNTHASE"/>
    <property type="match status" value="1"/>
</dbReference>
<comment type="cofactor">
    <cofactor evidence="2">
        <name>NAD(+)</name>
        <dbReference type="ChEBI" id="CHEBI:57540"/>
    </cofactor>
</comment>
<name>A0A5J4Z459_PORPP</name>
<dbReference type="Pfam" id="PF01761">
    <property type="entry name" value="DHQ_synthase"/>
    <property type="match status" value="1"/>
</dbReference>
<organism evidence="13 14">
    <name type="scientific">Porphyridium purpureum</name>
    <name type="common">Red alga</name>
    <name type="synonym">Porphyridium cruentum</name>
    <dbReference type="NCBI Taxonomy" id="35688"/>
    <lineage>
        <taxon>Eukaryota</taxon>
        <taxon>Rhodophyta</taxon>
        <taxon>Bangiophyceae</taxon>
        <taxon>Porphyridiales</taxon>
        <taxon>Porphyridiaceae</taxon>
        <taxon>Porphyridium</taxon>
    </lineage>
</organism>
<evidence type="ECO:0000256" key="5">
    <source>
        <dbReference type="ARBA" id="ARBA00013031"/>
    </source>
</evidence>
<dbReference type="InterPro" id="IPR030960">
    <property type="entry name" value="DHQS/DOIS_N"/>
</dbReference>
<evidence type="ECO:0000313" key="14">
    <source>
        <dbReference type="Proteomes" id="UP000324585"/>
    </source>
</evidence>